<evidence type="ECO:0000313" key="2">
    <source>
        <dbReference type="EMBL" id="GMH31286.1"/>
    </source>
</evidence>
<evidence type="ECO:0000313" key="3">
    <source>
        <dbReference type="Proteomes" id="UP001279734"/>
    </source>
</evidence>
<gene>
    <name evidence="2" type="ORF">Nepgr_033129</name>
</gene>
<dbReference type="EMBL" id="BSYO01000040">
    <property type="protein sequence ID" value="GMH31286.1"/>
    <property type="molecule type" value="Genomic_DNA"/>
</dbReference>
<feature type="region of interest" description="Disordered" evidence="1">
    <location>
        <begin position="1"/>
        <end position="67"/>
    </location>
</feature>
<evidence type="ECO:0000256" key="1">
    <source>
        <dbReference type="SAM" id="MobiDB-lite"/>
    </source>
</evidence>
<organism evidence="2 3">
    <name type="scientific">Nepenthes gracilis</name>
    <name type="common">Slender pitcher plant</name>
    <dbReference type="NCBI Taxonomy" id="150966"/>
    <lineage>
        <taxon>Eukaryota</taxon>
        <taxon>Viridiplantae</taxon>
        <taxon>Streptophyta</taxon>
        <taxon>Embryophyta</taxon>
        <taxon>Tracheophyta</taxon>
        <taxon>Spermatophyta</taxon>
        <taxon>Magnoliopsida</taxon>
        <taxon>eudicotyledons</taxon>
        <taxon>Gunneridae</taxon>
        <taxon>Pentapetalae</taxon>
        <taxon>Caryophyllales</taxon>
        <taxon>Nepenthaceae</taxon>
        <taxon>Nepenthes</taxon>
    </lineage>
</organism>
<comment type="caution">
    <text evidence="2">The sequence shown here is derived from an EMBL/GenBank/DDBJ whole genome shotgun (WGS) entry which is preliminary data.</text>
</comment>
<dbReference type="AlphaFoldDB" id="A0AAD3TLG0"/>
<name>A0AAD3TLG0_NEPGR</name>
<reference evidence="2" key="1">
    <citation type="submission" date="2023-05" db="EMBL/GenBank/DDBJ databases">
        <title>Nepenthes gracilis genome sequencing.</title>
        <authorList>
            <person name="Fukushima K."/>
        </authorList>
    </citation>
    <scope>NUCLEOTIDE SEQUENCE</scope>
    <source>
        <strain evidence="2">SING2019-196</strain>
    </source>
</reference>
<dbReference type="Proteomes" id="UP001279734">
    <property type="component" value="Unassembled WGS sequence"/>
</dbReference>
<keyword evidence="3" id="KW-1185">Reference proteome</keyword>
<sequence length="107" mass="11832">MVPMDKQEFALELSEPPLTHAQDGSVPRPSTRSHLNHPWPCPQRVNLKSGGKKPAKFYPNDVSPKPHKACRVATRSEPHAVNSLHMLKGNRYWGSAMAAGAANMPQR</sequence>
<proteinExistence type="predicted"/>
<accession>A0AAD3TLG0</accession>
<protein>
    <submittedName>
        <fullName evidence="2">Uncharacterized protein</fullName>
    </submittedName>
</protein>